<gene>
    <name evidence="8" type="ORF">ROHU_034711</name>
</gene>
<comment type="catalytic activity">
    <reaction evidence="6">
        <text>an N-terminal (5-L-glutamyl)-[peptide] + an alpha-amino acid = 5-L-glutamyl amino acid + an N-terminal L-alpha-aminoacyl-[peptide]</text>
        <dbReference type="Rhea" id="RHEA:23904"/>
        <dbReference type="Rhea" id="RHEA-COMP:9780"/>
        <dbReference type="Rhea" id="RHEA-COMP:9795"/>
        <dbReference type="ChEBI" id="CHEBI:77644"/>
        <dbReference type="ChEBI" id="CHEBI:78597"/>
        <dbReference type="ChEBI" id="CHEBI:78599"/>
        <dbReference type="ChEBI" id="CHEBI:78608"/>
        <dbReference type="EC" id="2.3.2.2"/>
    </reaction>
</comment>
<feature type="compositionally biased region" description="Basic and acidic residues" evidence="7">
    <location>
        <begin position="21"/>
        <end position="36"/>
    </location>
</feature>
<keyword evidence="6" id="KW-0012">Acyltransferase</keyword>
<feature type="binding site" evidence="5">
    <location>
        <position position="986"/>
    </location>
    <ligand>
        <name>L-glutamate</name>
        <dbReference type="ChEBI" id="CHEBI:29985"/>
    </ligand>
</feature>
<name>A0A498LCU3_LABRO</name>
<accession>A0A498LCU3</accession>
<keyword evidence="3" id="KW-1199">Hemostasis impairing toxin</keyword>
<feature type="active site" description="Nucleophile" evidence="4">
    <location>
        <position position="944"/>
    </location>
</feature>
<proteinExistence type="inferred from homology"/>
<dbReference type="GO" id="GO:0103068">
    <property type="term" value="F:leukotriene C4 gamma-glutamyl transferase activity"/>
    <property type="evidence" value="ECO:0007669"/>
    <property type="project" value="UniProtKB-EC"/>
</dbReference>
<comment type="catalytic activity">
    <reaction evidence="6">
        <text>glutathione + H2O = L-cysteinylglycine + L-glutamate</text>
        <dbReference type="Rhea" id="RHEA:28807"/>
        <dbReference type="ChEBI" id="CHEBI:15377"/>
        <dbReference type="ChEBI" id="CHEBI:29985"/>
        <dbReference type="ChEBI" id="CHEBI:57925"/>
        <dbReference type="ChEBI" id="CHEBI:61694"/>
        <dbReference type="EC" id="3.4.19.13"/>
    </reaction>
</comment>
<comment type="similarity">
    <text evidence="1">Belongs to the gamma-glutamyltransferase family.</text>
</comment>
<dbReference type="InterPro" id="IPR029055">
    <property type="entry name" value="Ntn_hydrolases_N"/>
</dbReference>
<dbReference type="EC" id="3.4.19.13" evidence="6"/>
<dbReference type="FunFam" id="1.10.246.130:FF:000002">
    <property type="entry name" value="glutathione hydrolase 1 proenzyme"/>
    <property type="match status" value="2"/>
</dbReference>
<keyword evidence="6" id="KW-0808">Transferase</keyword>
<dbReference type="FunFam" id="3.60.20.40:FF:000020">
    <property type="entry name" value="Si:ch73-59p9.2"/>
    <property type="match status" value="1"/>
</dbReference>
<evidence type="ECO:0000256" key="3">
    <source>
        <dbReference type="ARBA" id="ARBA00084097"/>
    </source>
</evidence>
<evidence type="ECO:0000256" key="7">
    <source>
        <dbReference type="SAM" id="MobiDB-lite"/>
    </source>
</evidence>
<dbReference type="InterPro" id="IPR000101">
    <property type="entry name" value="GGT_peptidase"/>
</dbReference>
<comment type="function">
    <text evidence="6">Cleaves the gamma-glutamyl peptide bond of glutathione and glutathione conjugates.</text>
</comment>
<dbReference type="GO" id="GO:0002682">
    <property type="term" value="P:regulation of immune system process"/>
    <property type="evidence" value="ECO:0007669"/>
    <property type="project" value="TreeGrafter"/>
</dbReference>
<dbReference type="PANTHER" id="PTHR11686">
    <property type="entry name" value="GAMMA GLUTAMYL TRANSPEPTIDASE"/>
    <property type="match status" value="1"/>
</dbReference>
<dbReference type="Pfam" id="PF01019">
    <property type="entry name" value="G_glu_transpept"/>
    <property type="match status" value="2"/>
</dbReference>
<dbReference type="Gene3D" id="1.10.246.130">
    <property type="match status" value="2"/>
</dbReference>
<comment type="pathway">
    <text evidence="6">Sulfur metabolism; glutathione metabolism.</text>
</comment>
<dbReference type="InterPro" id="IPR043137">
    <property type="entry name" value="GGT_ssub_C"/>
</dbReference>
<dbReference type="Gene3D" id="3.60.20.40">
    <property type="match status" value="2"/>
</dbReference>
<dbReference type="STRING" id="84645.A0A498LCU3"/>
<dbReference type="FunFam" id="3.60.20.40:FF:000001">
    <property type="entry name" value="Gamma-glutamyltranspeptidase 1"/>
    <property type="match status" value="1"/>
</dbReference>
<feature type="binding site" evidence="5">
    <location>
        <position position="1031"/>
    </location>
    <ligand>
        <name>L-glutamate</name>
        <dbReference type="ChEBI" id="CHEBI:29985"/>
    </ligand>
</feature>
<dbReference type="EC" id="2.3.2.2" evidence="6"/>
<feature type="compositionally biased region" description="Polar residues" evidence="7">
    <location>
        <begin position="62"/>
        <end position="73"/>
    </location>
</feature>
<sequence>MSSPSPELSCDQPMKNLTTRSSDKAETFEPRLERANEMSIKPSNVSMKSSKSLIDPPEFSGGTVTSDPSLKYSQRPSDKCYTKAAVAADAGTCSEIGRDILKRNGSAVDAAIAALLCVSLVNAQSVGIGGGVVFTIYNASTGKVETINARETAPMGASENMFGKDPQNAKPGTPGLLRGYELAHKRHGRLKWKELFEPSIKLALDGFQVGRALALAINETSDKVLNNAALCEVFCGSRNKTILKEKDTIRFLKLAQTYEKIAKEGADAFYNGSLTQDILDDIKAAGGIITREDLRGYTPLLNEHALNFTVGKYIFHAPDAPFGGPVLALILNILKGSVQIMKRFISDYNFSSSSVSTTENKILTYHRMIEAFRFANVQKSKLGDPVINKNVAEIVKSMTSESLADGIRNKIKDDFKQTRYYEQEDRDGVPEDHGTSHLSVLAEDGSAVAITSSINNYFGSGVMSRSGIIFNDQMRDFIDPELISGRGKNNLIKPGKRPLSSMCPTIILDKHSKQVKMVVGGAGGTNITTSVAQVILNYLFFGYDLQKAVKEPRVQITMNETGIEKNFDKRRDTVASTEIPTITPTVTRTVTPTVIPRDKCYAKAAVAADAETCSEIGRDILNINKGSAVDAAIATLLCLSVVNPQSMGIGGGVVFTIYNASTGKVETINARETAPKSASENMFDNYTNETGLLIAVPGELRGYELAHKRHGRLPWRELFNRSIELARNGFKIGNALATAIKENNDKIVKNPALCKVFCNLNKNILKENENINFPNLSETYEKIAAKGADAFYDGSLTQSIVDDITDKGGIITRDDLMNYEPVLNESAINFTVGNYTFLAPDAPFGGPVLALILNILEGYSISNSSVSTTEDKILTYHRMIEAFRFADAQKSKLGDPLYENITEIVKNMTSDSFADGIRSKIKDDMKLVIYDQQSENCPDDDLGTSHLSIIAEDGSAVAVTSSINNYFGSMVMSPSTGIIFNDQMNDFCKYPVNGSNNLIKPGKRPLSSMCPTIILDKHSKQVKMVVGGEGGKNITTATAQVILNYLFFGYGLQKAVEEPRVQIHNTETNVEEGFDVKVADGLRKKNHCIFPNAELSVIQAVVQQEDKFCAESDCRKGGYPAGY</sequence>
<keyword evidence="6" id="KW-0378">Hydrolase</keyword>
<evidence type="ECO:0000313" key="8">
    <source>
        <dbReference type="EMBL" id="RXN03125.1"/>
    </source>
</evidence>
<dbReference type="PRINTS" id="PR01210">
    <property type="entry name" value="GGTRANSPTASE"/>
</dbReference>
<feature type="compositionally biased region" description="Polar residues" evidence="7">
    <location>
        <begin position="41"/>
        <end position="52"/>
    </location>
</feature>
<dbReference type="Proteomes" id="UP000290572">
    <property type="component" value="Unassembled WGS sequence"/>
</dbReference>
<dbReference type="GO" id="GO:0005886">
    <property type="term" value="C:plasma membrane"/>
    <property type="evidence" value="ECO:0007669"/>
    <property type="project" value="TreeGrafter"/>
</dbReference>
<feature type="binding site" evidence="5">
    <location>
        <begin position="1007"/>
        <end position="1008"/>
    </location>
    <ligand>
        <name>L-glutamate</name>
        <dbReference type="ChEBI" id="CHEBI:29985"/>
    </ligand>
</feature>
<dbReference type="GO" id="GO:0006751">
    <property type="term" value="P:glutathione catabolic process"/>
    <property type="evidence" value="ECO:0007669"/>
    <property type="project" value="UniProtKB-UniRule"/>
</dbReference>
<keyword evidence="2" id="KW-0325">Glycoprotein</keyword>
<keyword evidence="3" id="KW-0800">Toxin</keyword>
<comment type="subcellular location">
    <subcellularLocation>
        <location evidence="6">Membrane</location>
        <topology evidence="6">Single-pass type II membrane protein</topology>
    </subcellularLocation>
</comment>
<feature type="region of interest" description="Disordered" evidence="7">
    <location>
        <begin position="1"/>
        <end position="73"/>
    </location>
</feature>
<feature type="binding site" evidence="5">
    <location>
        <position position="671"/>
    </location>
    <ligand>
        <name>L-glutamate</name>
        <dbReference type="ChEBI" id="CHEBI:29985"/>
    </ligand>
</feature>
<keyword evidence="9" id="KW-1185">Reference proteome</keyword>
<dbReference type="PANTHER" id="PTHR11686:SF56">
    <property type="entry name" value="GLUTATHIONE HYDROLASE 1 PROENZYME-RELATED"/>
    <property type="match status" value="1"/>
</dbReference>
<dbReference type="GO" id="GO:0050727">
    <property type="term" value="P:regulation of inflammatory response"/>
    <property type="evidence" value="ECO:0007669"/>
    <property type="project" value="TreeGrafter"/>
</dbReference>
<dbReference type="SUPFAM" id="SSF56235">
    <property type="entry name" value="N-terminal nucleophile aminohydrolases (Ntn hydrolases)"/>
    <property type="match status" value="2"/>
</dbReference>
<dbReference type="EMBL" id="QBIY01013490">
    <property type="protein sequence ID" value="RXN03125.1"/>
    <property type="molecule type" value="Genomic_DNA"/>
</dbReference>
<dbReference type="AlphaFoldDB" id="A0A498LCU3"/>
<evidence type="ECO:0000256" key="2">
    <source>
        <dbReference type="ARBA" id="ARBA00023180"/>
    </source>
</evidence>
<dbReference type="GO" id="GO:0036374">
    <property type="term" value="F:glutathione hydrolase activity"/>
    <property type="evidence" value="ECO:0007669"/>
    <property type="project" value="UniProtKB-UniRule"/>
</dbReference>
<evidence type="ECO:0000256" key="1">
    <source>
        <dbReference type="ARBA" id="ARBA00009381"/>
    </source>
</evidence>
<comment type="caution">
    <text evidence="8">The sequence shown here is derived from an EMBL/GenBank/DDBJ whole genome shotgun (WGS) entry which is preliminary data.</text>
</comment>
<evidence type="ECO:0000256" key="4">
    <source>
        <dbReference type="PIRSR" id="PIRSR600101-1"/>
    </source>
</evidence>
<keyword evidence="3" id="KW-1202">Platelet aggregation activating toxin</keyword>
<evidence type="ECO:0000313" key="9">
    <source>
        <dbReference type="Proteomes" id="UP000290572"/>
    </source>
</evidence>
<feature type="binding site" evidence="5">
    <location>
        <begin position="962"/>
        <end position="964"/>
    </location>
    <ligand>
        <name>L-glutamate</name>
        <dbReference type="ChEBI" id="CHEBI:29985"/>
    </ligand>
</feature>
<organism evidence="8 9">
    <name type="scientific">Labeo rohita</name>
    <name type="common">Indian major carp</name>
    <name type="synonym">Cyprinus rohita</name>
    <dbReference type="NCBI Taxonomy" id="84645"/>
    <lineage>
        <taxon>Eukaryota</taxon>
        <taxon>Metazoa</taxon>
        <taxon>Chordata</taxon>
        <taxon>Craniata</taxon>
        <taxon>Vertebrata</taxon>
        <taxon>Euteleostomi</taxon>
        <taxon>Actinopterygii</taxon>
        <taxon>Neopterygii</taxon>
        <taxon>Teleostei</taxon>
        <taxon>Ostariophysi</taxon>
        <taxon>Cypriniformes</taxon>
        <taxon>Cyprinidae</taxon>
        <taxon>Labeoninae</taxon>
        <taxon>Labeonini</taxon>
        <taxon>Labeo</taxon>
    </lineage>
</organism>
<comment type="catalytic activity">
    <reaction evidence="6">
        <text>an S-substituted glutathione + H2O = an S-substituted L-cysteinylglycine + L-glutamate</text>
        <dbReference type="Rhea" id="RHEA:59468"/>
        <dbReference type="ChEBI" id="CHEBI:15377"/>
        <dbReference type="ChEBI" id="CHEBI:29985"/>
        <dbReference type="ChEBI" id="CHEBI:90779"/>
        <dbReference type="ChEBI" id="CHEBI:143103"/>
        <dbReference type="EC" id="3.4.19.13"/>
    </reaction>
</comment>
<dbReference type="InterPro" id="IPR043138">
    <property type="entry name" value="GGT_lsub"/>
</dbReference>
<dbReference type="GO" id="GO:0031179">
    <property type="term" value="P:peptide modification"/>
    <property type="evidence" value="ECO:0007669"/>
    <property type="project" value="TreeGrafter"/>
</dbReference>
<reference evidence="8 9" key="1">
    <citation type="submission" date="2018-03" db="EMBL/GenBank/DDBJ databases">
        <title>Draft genome sequence of Rohu Carp (Labeo rohita).</title>
        <authorList>
            <person name="Das P."/>
            <person name="Kushwaha B."/>
            <person name="Joshi C.G."/>
            <person name="Kumar D."/>
            <person name="Nagpure N.S."/>
            <person name="Sahoo L."/>
            <person name="Das S.P."/>
            <person name="Bit A."/>
            <person name="Patnaik S."/>
            <person name="Meher P.K."/>
            <person name="Jayasankar P."/>
            <person name="Koringa P.G."/>
            <person name="Patel N.V."/>
            <person name="Hinsu A.T."/>
            <person name="Kumar R."/>
            <person name="Pandey M."/>
            <person name="Agarwal S."/>
            <person name="Srivastava S."/>
            <person name="Singh M."/>
            <person name="Iquebal M.A."/>
            <person name="Jaiswal S."/>
            <person name="Angadi U.B."/>
            <person name="Kumar N."/>
            <person name="Raza M."/>
            <person name="Shah T.M."/>
            <person name="Rai A."/>
            <person name="Jena J.K."/>
        </authorList>
    </citation>
    <scope>NUCLEOTIDE SEQUENCE [LARGE SCALE GENOMIC DNA]</scope>
    <source>
        <strain evidence="8">DASCIFA01</strain>
        <tissue evidence="8">Testis</tissue>
    </source>
</reference>
<evidence type="ECO:0000256" key="5">
    <source>
        <dbReference type="PIRSR" id="PIRSR600101-2"/>
    </source>
</evidence>
<evidence type="ECO:0000256" key="6">
    <source>
        <dbReference type="RuleBase" id="RU368068"/>
    </source>
</evidence>
<protein>
    <recommendedName>
        <fullName evidence="6">Glutathione hydrolase</fullName>
        <ecNumber evidence="6">2.3.2.2</ecNumber>
        <ecNumber evidence="6">3.4.19.13</ecNumber>
    </recommendedName>
    <alternativeName>
        <fullName evidence="6">Gamma-glutamyltransferase</fullName>
    </alternativeName>
    <alternativeName>
        <fullName evidence="6">Gamma-glutamyltranspeptidase</fullName>
    </alternativeName>
</protein>